<evidence type="ECO:0000259" key="2">
    <source>
        <dbReference type="SMART" id="SM01259"/>
    </source>
</evidence>
<keyword evidence="1" id="KW-0472">Membrane</keyword>
<feature type="domain" description="Lipid A biosynthesis N-terminal" evidence="2">
    <location>
        <begin position="27"/>
        <end position="98"/>
    </location>
</feature>
<organism evidence="3 4">
    <name type="scientific">Chelatococcus albus</name>
    <dbReference type="NCBI Taxonomy" id="3047466"/>
    <lineage>
        <taxon>Bacteria</taxon>
        <taxon>Pseudomonadati</taxon>
        <taxon>Pseudomonadota</taxon>
        <taxon>Alphaproteobacteria</taxon>
        <taxon>Hyphomicrobiales</taxon>
        <taxon>Chelatococcaceae</taxon>
        <taxon>Chelatococcus</taxon>
    </lineage>
</organism>
<evidence type="ECO:0000256" key="1">
    <source>
        <dbReference type="SAM" id="Phobius"/>
    </source>
</evidence>
<dbReference type="SMART" id="SM01259">
    <property type="entry name" value="LAB_N"/>
    <property type="match status" value="1"/>
</dbReference>
<name>A0ABT7ACE4_9HYPH</name>
<dbReference type="InterPro" id="IPR014546">
    <property type="entry name" value="UCP028440_lipidA_biosyn"/>
</dbReference>
<keyword evidence="1" id="KW-1133">Transmembrane helix</keyword>
<dbReference type="PIRSF" id="PIRSF028440">
    <property type="entry name" value="UCP_LAB_N"/>
    <property type="match status" value="1"/>
</dbReference>
<dbReference type="Gene3D" id="1.20.1280.290">
    <property type="match status" value="1"/>
</dbReference>
<dbReference type="Pfam" id="PF07578">
    <property type="entry name" value="LAB_N"/>
    <property type="match status" value="1"/>
</dbReference>
<comment type="caution">
    <text evidence="3">The sequence shown here is derived from an EMBL/GenBank/DDBJ whole genome shotgun (WGS) entry which is preliminary data.</text>
</comment>
<feature type="transmembrane region" description="Helical" evidence="1">
    <location>
        <begin position="53"/>
        <end position="74"/>
    </location>
</feature>
<dbReference type="Proteomes" id="UP001321492">
    <property type="component" value="Unassembled WGS sequence"/>
</dbReference>
<accession>A0ABT7ACE4</accession>
<feature type="transmembrane region" description="Helical" evidence="1">
    <location>
        <begin position="80"/>
        <end position="99"/>
    </location>
</feature>
<keyword evidence="4" id="KW-1185">Reference proteome</keyword>
<sequence>MLIKLSQDVGGYLYDVFIARFDLWLALGLFGQALFAMRFIVQWLASEREGRSVVPLAFWFFSIGGGLITLAYGFHQREPVIILGQSLSIFIYARNLMLIQRERRVRGRLGRATAE</sequence>
<proteinExistence type="predicted"/>
<protein>
    <submittedName>
        <fullName evidence="3">Lipid-A-disaccharide synthase N-terminal domain-containing protein</fullName>
    </submittedName>
</protein>
<reference evidence="3 4" key="1">
    <citation type="submission" date="2023-05" db="EMBL/GenBank/DDBJ databases">
        <title>Chelatococcus sp. nov., a moderately thermophilic bacterium isolated from hot spring microbial mat.</title>
        <authorList>
            <person name="Hu C.-J."/>
            <person name="Li W.-J."/>
        </authorList>
    </citation>
    <scope>NUCLEOTIDE SEQUENCE [LARGE SCALE GENOMIC DNA]</scope>
    <source>
        <strain evidence="3 4">SYSU G07232</strain>
    </source>
</reference>
<gene>
    <name evidence="3" type="ORF">QNA08_02120</name>
</gene>
<feature type="transmembrane region" description="Helical" evidence="1">
    <location>
        <begin position="23"/>
        <end position="41"/>
    </location>
</feature>
<keyword evidence="1" id="KW-0812">Transmembrane</keyword>
<dbReference type="InterPro" id="IPR011499">
    <property type="entry name" value="Lipid_A_biosynth_N"/>
</dbReference>
<dbReference type="RefSeq" id="WP_283739018.1">
    <property type="nucleotide sequence ID" value="NZ_JASJEV010000001.1"/>
</dbReference>
<evidence type="ECO:0000313" key="4">
    <source>
        <dbReference type="Proteomes" id="UP001321492"/>
    </source>
</evidence>
<evidence type="ECO:0000313" key="3">
    <source>
        <dbReference type="EMBL" id="MDJ1157035.1"/>
    </source>
</evidence>
<dbReference type="EMBL" id="JASJEV010000001">
    <property type="protein sequence ID" value="MDJ1157035.1"/>
    <property type="molecule type" value="Genomic_DNA"/>
</dbReference>